<evidence type="ECO:0000256" key="1">
    <source>
        <dbReference type="SAM" id="SignalP"/>
    </source>
</evidence>
<keyword evidence="1" id="KW-0732">Signal</keyword>
<dbReference type="PROSITE" id="PS51257">
    <property type="entry name" value="PROKAR_LIPOPROTEIN"/>
    <property type="match status" value="1"/>
</dbReference>
<dbReference type="EMBL" id="DXBE01000001">
    <property type="protein sequence ID" value="HIZ68289.1"/>
    <property type="molecule type" value="Genomic_DNA"/>
</dbReference>
<dbReference type="Pfam" id="PF21544">
    <property type="entry name" value="PorZ_N_b_propeller"/>
    <property type="match status" value="1"/>
</dbReference>
<organism evidence="3 4">
    <name type="scientific">Candidatus Prevotella avicola</name>
    <dbReference type="NCBI Taxonomy" id="2838738"/>
    <lineage>
        <taxon>Bacteria</taxon>
        <taxon>Pseudomonadati</taxon>
        <taxon>Bacteroidota</taxon>
        <taxon>Bacteroidia</taxon>
        <taxon>Bacteroidales</taxon>
        <taxon>Prevotellaceae</taxon>
        <taxon>Prevotella</taxon>
    </lineage>
</organism>
<dbReference type="Gene3D" id="2.130.10.10">
    <property type="entry name" value="YVTN repeat-like/Quinoprotein amine dehydrogenase"/>
    <property type="match status" value="1"/>
</dbReference>
<dbReference type="InterPro" id="IPR048954">
    <property type="entry name" value="PorZ_N"/>
</dbReference>
<evidence type="ECO:0000313" key="3">
    <source>
        <dbReference type="EMBL" id="HIZ68289.1"/>
    </source>
</evidence>
<reference evidence="3" key="2">
    <citation type="submission" date="2021-04" db="EMBL/GenBank/DDBJ databases">
        <authorList>
            <person name="Gilroy R."/>
        </authorList>
    </citation>
    <scope>NUCLEOTIDE SEQUENCE</scope>
    <source>
        <strain evidence="3">ChiHecec3B27-8219</strain>
    </source>
</reference>
<dbReference type="SUPFAM" id="SSF50998">
    <property type="entry name" value="Quinoprotein alcohol dehydrogenase-like"/>
    <property type="match status" value="1"/>
</dbReference>
<proteinExistence type="predicted"/>
<dbReference type="InterPro" id="IPR011110">
    <property type="entry name" value="Reg_prop"/>
</dbReference>
<protein>
    <submittedName>
        <fullName evidence="3">Por secretion system protein</fullName>
    </submittedName>
</protein>
<feature type="domain" description="PorZ N-terminal beta-propeller" evidence="2">
    <location>
        <begin position="46"/>
        <end position="198"/>
    </location>
</feature>
<evidence type="ECO:0000259" key="2">
    <source>
        <dbReference type="Pfam" id="PF21544"/>
    </source>
</evidence>
<comment type="caution">
    <text evidence="3">The sequence shown here is derived from an EMBL/GenBank/DDBJ whole genome shotgun (WGS) entry which is preliminary data.</text>
</comment>
<dbReference type="InterPro" id="IPR011047">
    <property type="entry name" value="Quinoprotein_ADH-like_sf"/>
</dbReference>
<gene>
    <name evidence="3" type="ORF">H9966_00120</name>
</gene>
<dbReference type="Gene3D" id="2.60.40.4070">
    <property type="match status" value="1"/>
</dbReference>
<accession>A0A9D2JWA3</accession>
<sequence length="674" mass="74085">MRKRPLVTLLSLLMACVTAMGQAFGQWKAYLAYHEIQDLEKAGNVIYVQASDNLYAYNTNDNSVQTFSKADCLNDCQIAHIKYNATAKKLVIVYTNYNIDLLADNGEAEILTDYQNNALAVDKTVNDIYMNGHLAYLSTGFGIVKLNVKDAEISDTYNLGFPVNYTYIEGNYIYAASSSAGLYQASLTANLVDKSQWSRVGDYTQKQEEDKQALREAVKNANPGGPKYNNFYYIKYEQDRLYSCGGAFIASIINLNHPSGVQMMHDGEWSFTQDNVGEITGLTYVNTNCIAVDPNDPSHIFTGDQSGVYEYQDGLFVRCYNMDNSPLMGVIDRGNQLDNNYMLINGLCFDEEGTLWILNGQTANNSLVAYHDGTFTTHHKEVLMVDDNSTSMAGLSGMIKDSDGLLWFVNYHNNGSSFFCYDPIHDQITAYKQNLQNQNGESVVGYVTCIAEDQDGNMWLGTTLGVYYQSHSQRNETSPVVLTQVIVPRNDGSNLGDYLLSGANISCIAIDAANRKWIGTKGTGLYVIDSDNTTEVHHFTEGNSPLLSNTVFSLAINNATGEVFIGTDKGLCSYTSEAVSPSEEMTKDNVYAYPNPVRPGYAGKITITGLTMDADVKITSSNGSLVHQGRSTAGTYQWDGCDKNGKPVASGIYMVQTATANGEKGTVCKIAIVR</sequence>
<feature type="signal peptide" evidence="1">
    <location>
        <begin position="1"/>
        <end position="25"/>
    </location>
</feature>
<dbReference type="AlphaFoldDB" id="A0A9D2JWA3"/>
<dbReference type="SUPFAM" id="SSF63829">
    <property type="entry name" value="Calcium-dependent phosphotriesterase"/>
    <property type="match status" value="2"/>
</dbReference>
<reference evidence="3" key="1">
    <citation type="journal article" date="2021" name="PeerJ">
        <title>Extensive microbial diversity within the chicken gut microbiome revealed by metagenomics and culture.</title>
        <authorList>
            <person name="Gilroy R."/>
            <person name="Ravi A."/>
            <person name="Getino M."/>
            <person name="Pursley I."/>
            <person name="Horton D.L."/>
            <person name="Alikhan N.F."/>
            <person name="Baker D."/>
            <person name="Gharbi K."/>
            <person name="Hall N."/>
            <person name="Watson M."/>
            <person name="Adriaenssens E.M."/>
            <person name="Foster-Nyarko E."/>
            <person name="Jarju S."/>
            <person name="Secka A."/>
            <person name="Antonio M."/>
            <person name="Oren A."/>
            <person name="Chaudhuri R.R."/>
            <person name="La Ragione R."/>
            <person name="Hildebrand F."/>
            <person name="Pallen M.J."/>
        </authorList>
    </citation>
    <scope>NUCLEOTIDE SEQUENCE</scope>
    <source>
        <strain evidence="3">ChiHecec3B27-8219</strain>
    </source>
</reference>
<dbReference type="Pfam" id="PF07494">
    <property type="entry name" value="Reg_prop"/>
    <property type="match status" value="1"/>
</dbReference>
<dbReference type="Proteomes" id="UP000824055">
    <property type="component" value="Unassembled WGS sequence"/>
</dbReference>
<feature type="chain" id="PRO_5039126888" evidence="1">
    <location>
        <begin position="26"/>
        <end position="674"/>
    </location>
</feature>
<name>A0A9D2JWA3_9BACT</name>
<evidence type="ECO:0000313" key="4">
    <source>
        <dbReference type="Proteomes" id="UP000824055"/>
    </source>
</evidence>
<dbReference type="InterPro" id="IPR015943">
    <property type="entry name" value="WD40/YVTN_repeat-like_dom_sf"/>
</dbReference>